<evidence type="ECO:0000313" key="2">
    <source>
        <dbReference type="EMBL" id="SDG25435.1"/>
    </source>
</evidence>
<sequence>MTLMKVLNSANQEELRGMAKILEMEHKNHYTPEEIEEKLMLKDSLASILFTKEEDRYDHMVNKTAKKLKITRPEFYSTEDLEVKISQKIFKKVWSNMTPEQREEFEAKMKEVAKEHGNEKALFANAGVFGALTAAQLSGFGVYMLATTSLGAITGAMGITLPFAAYTTLTGALGVIIGPVGWIGAGLLALFTLGGREYKKLIPAIIYVSMLRNKEYSK</sequence>
<feature type="transmembrane region" description="Helical" evidence="1">
    <location>
        <begin position="172"/>
        <end position="193"/>
    </location>
</feature>
<keyword evidence="1" id="KW-0812">Transmembrane</keyword>
<dbReference type="RefSeq" id="WP_089720890.1">
    <property type="nucleotide sequence ID" value="NZ_FNBJ01000071.1"/>
</dbReference>
<protein>
    <submittedName>
        <fullName evidence="3">Uncharacterized protein YaaW, UPF0174 family</fullName>
    </submittedName>
</protein>
<evidence type="ECO:0000313" key="3">
    <source>
        <dbReference type="EMBL" id="SET22130.1"/>
    </source>
</evidence>
<evidence type="ECO:0000313" key="4">
    <source>
        <dbReference type="Proteomes" id="UP000198612"/>
    </source>
</evidence>
<evidence type="ECO:0000256" key="1">
    <source>
        <dbReference type="SAM" id="Phobius"/>
    </source>
</evidence>
<evidence type="ECO:0000313" key="5">
    <source>
        <dbReference type="Proteomes" id="UP000199519"/>
    </source>
</evidence>
<dbReference type="EMBL" id="FOHG01000042">
    <property type="protein sequence ID" value="SET22130.1"/>
    <property type="molecule type" value="Genomic_DNA"/>
</dbReference>
<dbReference type="Proteomes" id="UP000199519">
    <property type="component" value="Unassembled WGS sequence"/>
</dbReference>
<dbReference type="SUPFAM" id="SSF47095">
    <property type="entry name" value="HMG-box"/>
    <property type="match status" value="1"/>
</dbReference>
<keyword evidence="5" id="KW-1185">Reference proteome</keyword>
<reference evidence="4 5" key="1">
    <citation type="submission" date="2016-10" db="EMBL/GenBank/DDBJ databases">
        <authorList>
            <person name="Varghese N."/>
            <person name="Submissions S."/>
        </authorList>
    </citation>
    <scope>NUCLEOTIDE SEQUENCE [LARGE SCALE GENOMIC DNA]</scope>
    <source>
        <strain evidence="2 5">WG2</strain>
        <strain evidence="3 4">WG5</strain>
    </source>
</reference>
<dbReference type="InterPro" id="IPR036910">
    <property type="entry name" value="HMG_box_dom_sf"/>
</dbReference>
<proteinExistence type="predicted"/>
<gene>
    <name evidence="2" type="ORF">SAMN04488598_1715</name>
    <name evidence="3" type="ORF">SAMN04515652_14223</name>
</gene>
<dbReference type="AlphaFoldDB" id="A0A1I0CQU6"/>
<accession>A0A1I0CQU6</accession>
<dbReference type="Proteomes" id="UP000198612">
    <property type="component" value="Unassembled WGS sequence"/>
</dbReference>
<dbReference type="EMBL" id="FNBJ01000071">
    <property type="protein sequence ID" value="SDG25435.1"/>
    <property type="molecule type" value="Genomic_DNA"/>
</dbReference>
<keyword evidence="1" id="KW-0472">Membrane</keyword>
<keyword evidence="1" id="KW-1133">Transmembrane helix</keyword>
<feature type="transmembrane region" description="Helical" evidence="1">
    <location>
        <begin position="142"/>
        <end position="166"/>
    </location>
</feature>
<organism evidence="3 4">
    <name type="scientific">Halanaerobium congolense</name>
    <dbReference type="NCBI Taxonomy" id="54121"/>
    <lineage>
        <taxon>Bacteria</taxon>
        <taxon>Bacillati</taxon>
        <taxon>Bacillota</taxon>
        <taxon>Clostridia</taxon>
        <taxon>Halanaerobiales</taxon>
        <taxon>Halanaerobiaceae</taxon>
        <taxon>Halanaerobium</taxon>
    </lineage>
</organism>
<name>A0A1I0CQU6_9FIRM</name>